<reference evidence="2 3" key="1">
    <citation type="submission" date="2016-09" db="EMBL/GenBank/DDBJ databases">
        <title>Extensive genetic diversity and differential bi-allelic expression allows diatom success in the polar Southern Ocean.</title>
        <authorList>
            <consortium name="DOE Joint Genome Institute"/>
            <person name="Mock T."/>
            <person name="Otillar R.P."/>
            <person name="Strauss J."/>
            <person name="Dupont C."/>
            <person name="Frickenhaus S."/>
            <person name="Maumus F."/>
            <person name="Mcmullan M."/>
            <person name="Sanges R."/>
            <person name="Schmutz J."/>
            <person name="Toseland A."/>
            <person name="Valas R."/>
            <person name="Veluchamy A."/>
            <person name="Ward B.J."/>
            <person name="Allen A."/>
            <person name="Barry K."/>
            <person name="Falciatore A."/>
            <person name="Ferrante M."/>
            <person name="Fortunato A.E."/>
            <person name="Gloeckner G."/>
            <person name="Gruber A."/>
            <person name="Hipkin R."/>
            <person name="Janech M."/>
            <person name="Kroth P."/>
            <person name="Leese F."/>
            <person name="Lindquist E."/>
            <person name="Lyon B.R."/>
            <person name="Martin J."/>
            <person name="Mayer C."/>
            <person name="Parker M."/>
            <person name="Quesneville H."/>
            <person name="Raymond J."/>
            <person name="Uhlig C."/>
            <person name="Valentin K.U."/>
            <person name="Worden A.Z."/>
            <person name="Armbrust E.V."/>
            <person name="Bowler C."/>
            <person name="Green B."/>
            <person name="Moulton V."/>
            <person name="Van Oosterhout C."/>
            <person name="Grigoriev I."/>
        </authorList>
    </citation>
    <scope>NUCLEOTIDE SEQUENCE [LARGE SCALE GENOMIC DNA]</scope>
    <source>
        <strain evidence="2 3">CCMP1102</strain>
    </source>
</reference>
<dbReference type="EMBL" id="KV784353">
    <property type="protein sequence ID" value="OEU22859.1"/>
    <property type="molecule type" value="Genomic_DNA"/>
</dbReference>
<evidence type="ECO:0000313" key="3">
    <source>
        <dbReference type="Proteomes" id="UP000095751"/>
    </source>
</evidence>
<gene>
    <name evidence="2" type="ORF">FRACYDRAFT_259230</name>
</gene>
<feature type="compositionally biased region" description="Low complexity" evidence="1">
    <location>
        <begin position="84"/>
        <end position="101"/>
    </location>
</feature>
<protein>
    <submittedName>
        <fullName evidence="2">Uncharacterized protein</fullName>
    </submittedName>
</protein>
<dbReference type="Proteomes" id="UP000095751">
    <property type="component" value="Unassembled WGS sequence"/>
</dbReference>
<name>A0A1E7FXI5_9STRA</name>
<dbReference type="AlphaFoldDB" id="A0A1E7FXI5"/>
<organism evidence="2 3">
    <name type="scientific">Fragilariopsis cylindrus CCMP1102</name>
    <dbReference type="NCBI Taxonomy" id="635003"/>
    <lineage>
        <taxon>Eukaryota</taxon>
        <taxon>Sar</taxon>
        <taxon>Stramenopiles</taxon>
        <taxon>Ochrophyta</taxon>
        <taxon>Bacillariophyta</taxon>
        <taxon>Bacillariophyceae</taxon>
        <taxon>Bacillariophycidae</taxon>
        <taxon>Bacillariales</taxon>
        <taxon>Bacillariaceae</taxon>
        <taxon>Fragilariopsis</taxon>
    </lineage>
</organism>
<dbReference type="KEGG" id="fcy:FRACYDRAFT_259230"/>
<feature type="region of interest" description="Disordered" evidence="1">
    <location>
        <begin position="84"/>
        <end position="106"/>
    </location>
</feature>
<keyword evidence="3" id="KW-1185">Reference proteome</keyword>
<sequence length="120" mass="12940">MVFSVAAATARRRFAMMAKQTTQRRTMAGGAAPEWEGVDKVVRGYFPKDSQLCMAILGGYFSLFALFKIKSAISKKAPKEEIVAAPSSSSSDASGMPSLDSPEFGEWIGSESFNKMLESA</sequence>
<evidence type="ECO:0000313" key="2">
    <source>
        <dbReference type="EMBL" id="OEU22859.1"/>
    </source>
</evidence>
<evidence type="ECO:0000256" key="1">
    <source>
        <dbReference type="SAM" id="MobiDB-lite"/>
    </source>
</evidence>
<dbReference type="InParanoid" id="A0A1E7FXI5"/>
<dbReference type="OrthoDB" id="45828at2759"/>
<accession>A0A1E7FXI5</accession>
<proteinExistence type="predicted"/>